<dbReference type="InterPro" id="IPR039361">
    <property type="entry name" value="Cyclin"/>
</dbReference>
<dbReference type="PANTHER" id="PTHR10177">
    <property type="entry name" value="CYCLINS"/>
    <property type="match status" value="1"/>
</dbReference>
<reference evidence="4 5" key="1">
    <citation type="journal article" date="2019" name="Gigascience">
        <title>Whole-genome sequence of the oriental lung fluke Paragonimus westermani.</title>
        <authorList>
            <person name="Oey H."/>
            <person name="Zakrzewski M."/>
            <person name="Narain K."/>
            <person name="Devi K.R."/>
            <person name="Agatsuma T."/>
            <person name="Nawaratna S."/>
            <person name="Gobert G.N."/>
            <person name="Jones M.K."/>
            <person name="Ragan M.A."/>
            <person name="McManus D.P."/>
            <person name="Krause L."/>
        </authorList>
    </citation>
    <scope>NUCLEOTIDE SEQUENCE [LARGE SCALE GENOMIC DNA]</scope>
    <source>
        <strain evidence="4 5">IND2009</strain>
    </source>
</reference>
<name>A0A5J4NV71_9TREM</name>
<dbReference type="Pfam" id="PF00134">
    <property type="entry name" value="Cyclin_N"/>
    <property type="match status" value="1"/>
</dbReference>
<proteinExistence type="inferred from homology"/>
<accession>A0A5J4NV71</accession>
<dbReference type="Gene3D" id="1.10.472.10">
    <property type="entry name" value="Cyclin-like"/>
    <property type="match status" value="1"/>
</dbReference>
<organism evidence="4 5">
    <name type="scientific">Paragonimus westermani</name>
    <dbReference type="NCBI Taxonomy" id="34504"/>
    <lineage>
        <taxon>Eukaryota</taxon>
        <taxon>Metazoa</taxon>
        <taxon>Spiralia</taxon>
        <taxon>Lophotrochozoa</taxon>
        <taxon>Platyhelminthes</taxon>
        <taxon>Trematoda</taxon>
        <taxon>Digenea</taxon>
        <taxon>Plagiorchiida</taxon>
        <taxon>Troglotremata</taxon>
        <taxon>Troglotrematidae</taxon>
        <taxon>Paragonimus</taxon>
    </lineage>
</organism>
<evidence type="ECO:0000256" key="2">
    <source>
        <dbReference type="SAM" id="MobiDB-lite"/>
    </source>
</evidence>
<feature type="region of interest" description="Disordered" evidence="2">
    <location>
        <begin position="44"/>
        <end position="131"/>
    </location>
</feature>
<evidence type="ECO:0000256" key="1">
    <source>
        <dbReference type="RuleBase" id="RU000383"/>
    </source>
</evidence>
<comment type="similarity">
    <text evidence="1">Belongs to the cyclin family.</text>
</comment>
<dbReference type="SMART" id="SM00385">
    <property type="entry name" value="CYCLIN"/>
    <property type="match status" value="1"/>
</dbReference>
<comment type="caution">
    <text evidence="4">The sequence shown here is derived from an EMBL/GenBank/DDBJ whole genome shotgun (WGS) entry which is preliminary data.</text>
</comment>
<feature type="compositionally biased region" description="Polar residues" evidence="2">
    <location>
        <begin position="74"/>
        <end position="85"/>
    </location>
</feature>
<evidence type="ECO:0000259" key="3">
    <source>
        <dbReference type="SMART" id="SM00385"/>
    </source>
</evidence>
<dbReference type="InterPro" id="IPR006671">
    <property type="entry name" value="Cyclin_N"/>
</dbReference>
<dbReference type="AlphaFoldDB" id="A0A5J4NV71"/>
<gene>
    <name evidence="4" type="ORF">DEA37_0012093</name>
</gene>
<dbReference type="InterPro" id="IPR013763">
    <property type="entry name" value="Cyclin-like_dom"/>
</dbReference>
<dbReference type="InterPro" id="IPR036915">
    <property type="entry name" value="Cyclin-like_sf"/>
</dbReference>
<feature type="domain" description="Cyclin-like" evidence="3">
    <location>
        <begin position="366"/>
        <end position="451"/>
    </location>
</feature>
<keyword evidence="1" id="KW-0195">Cyclin</keyword>
<protein>
    <recommendedName>
        <fullName evidence="3">Cyclin-like domain-containing protein</fullName>
    </recommendedName>
</protein>
<sequence>MSVCLCRKLKNKSVRCLRRRRRPALREKLVHLFQNRPKFAAHLRSMGEEEEAQLPSIQSDPQAYPMPGWRRSSTRTTKPYSLTSDGDSKNLVVPSRRPSHQGWFKVRRQDVPSPTEYKHKRPSRANPDMPINAKRRSTLVDIGKENIAVESTRRRSFAISFRRGNSHGEAKHRQGLAELRNQFARSRKHNENVNEKLSTGEHIERVIGLEQLSLSDEIEVLDVRGSWLHREDRISVSVHTPVERRPKLYICESTCLLASMFYQPVAAYLEKDQCKRQPLSTISSQCTRLSSVERPKEKIVSTHPESYVVWLPQSPVDECKLDEFHLNHARIFRYLYARDLQLTSHFNEQFLKQNGLTEEIRATLCDWMIKVQQYLKLRTETLHLAVSIADRYTWLRANMDPADYQLVGITALFVAAKFVERFAPATTTLCYLTENSYKPRQLELICCYLFELSLTELSAVGVAASLRCAAAVRLVRQILRMQRLRMATSSPDLFISPDNASMMDDWPETLTRSIGYEDTTQLRAMCLVYLRALMRFRAGAASCAEKYEGVPILVGELVQTSGTMFDRSKAECL</sequence>
<evidence type="ECO:0000313" key="5">
    <source>
        <dbReference type="Proteomes" id="UP000324629"/>
    </source>
</evidence>
<dbReference type="Proteomes" id="UP000324629">
    <property type="component" value="Unassembled WGS sequence"/>
</dbReference>
<dbReference type="EMBL" id="QNGE01000745">
    <property type="protein sequence ID" value="KAA3679421.1"/>
    <property type="molecule type" value="Genomic_DNA"/>
</dbReference>
<keyword evidence="5" id="KW-1185">Reference proteome</keyword>
<evidence type="ECO:0000313" key="4">
    <source>
        <dbReference type="EMBL" id="KAA3679421.1"/>
    </source>
</evidence>
<dbReference type="SUPFAM" id="SSF47954">
    <property type="entry name" value="Cyclin-like"/>
    <property type="match status" value="2"/>
</dbReference>